<evidence type="ECO:0000313" key="2">
    <source>
        <dbReference type="Proteomes" id="UP000295210"/>
    </source>
</evidence>
<reference evidence="1 2" key="1">
    <citation type="submission" date="2019-03" db="EMBL/GenBank/DDBJ databases">
        <title>Genomic Encyclopedia of Type Strains, Phase IV (KMG-IV): sequencing the most valuable type-strain genomes for metagenomic binning, comparative biology and taxonomic classification.</title>
        <authorList>
            <person name="Goeker M."/>
        </authorList>
    </citation>
    <scope>NUCLEOTIDE SEQUENCE [LARGE SCALE GENOMIC DNA]</scope>
    <source>
        <strain evidence="1 2">DSM 103428</strain>
    </source>
</reference>
<dbReference type="InterPro" id="IPR021365">
    <property type="entry name" value="DUF2891"/>
</dbReference>
<dbReference type="Pfam" id="PF11199">
    <property type="entry name" value="DUF2891"/>
    <property type="match status" value="1"/>
</dbReference>
<proteinExistence type="predicted"/>
<dbReference type="EMBL" id="SMGK01000005">
    <property type="protein sequence ID" value="TCK71691.1"/>
    <property type="molecule type" value="Genomic_DNA"/>
</dbReference>
<evidence type="ECO:0008006" key="3">
    <source>
        <dbReference type="Google" id="ProtNLM"/>
    </source>
</evidence>
<sequence>MTWRFGTIAGTAVLLGGNIFSSAAPAQQRELRNYMKPLPAKSAVVIGSAEATSIAAFPLSCIDHPQAAPEHAGAYLWAFGSKPFIPEGYDKSRAFYGCYDWHSAVNSLWTMAVLTQAYPDLPLAPLMREKLKKHLGKSNLAGELSFFKQAKDFEKPYGYAWLIKLHAEMARWDNADAKVMTADLSPLRDFFSGRLVDYFNELPYATRSGIHQNTAFSMNLVLDATELVPDPPLHDAVVRAAKRMFQNDRHCPTAYEPGGADFLSPCLTEAKLMGRVLGQKAFLPWLDQFLPPTGSEEFKPLTTAVDVKGITSEDLLAGKSHLIGLAWQRAEAMLAIAALLPPTDPRVPIFHRLATINAEQGLASLTQAGYLGSHWLGTFVAMYMKTAAPTDAIPSARSSVPGASHP</sequence>
<gene>
    <name evidence="1" type="ORF">C7378_2979</name>
</gene>
<protein>
    <recommendedName>
        <fullName evidence="3">DUF2891 family protein</fullName>
    </recommendedName>
</protein>
<organism evidence="1 2">
    <name type="scientific">Acidipila rosea</name>
    <dbReference type="NCBI Taxonomy" id="768535"/>
    <lineage>
        <taxon>Bacteria</taxon>
        <taxon>Pseudomonadati</taxon>
        <taxon>Acidobacteriota</taxon>
        <taxon>Terriglobia</taxon>
        <taxon>Terriglobales</taxon>
        <taxon>Acidobacteriaceae</taxon>
        <taxon>Acidipila</taxon>
    </lineage>
</organism>
<evidence type="ECO:0000313" key="1">
    <source>
        <dbReference type="EMBL" id="TCK71691.1"/>
    </source>
</evidence>
<accession>A0A4V6NER9</accession>
<name>A0A4V6NER9_9BACT</name>
<dbReference type="Proteomes" id="UP000295210">
    <property type="component" value="Unassembled WGS sequence"/>
</dbReference>
<comment type="caution">
    <text evidence="1">The sequence shown here is derived from an EMBL/GenBank/DDBJ whole genome shotgun (WGS) entry which is preliminary data.</text>
</comment>
<dbReference type="AlphaFoldDB" id="A0A4V6NER9"/>
<keyword evidence="2" id="KW-1185">Reference proteome</keyword>